<organism evidence="1">
    <name type="scientific">uncultured Caudovirales phage</name>
    <dbReference type="NCBI Taxonomy" id="2100421"/>
    <lineage>
        <taxon>Viruses</taxon>
        <taxon>Duplodnaviria</taxon>
        <taxon>Heunggongvirae</taxon>
        <taxon>Uroviricota</taxon>
        <taxon>Caudoviricetes</taxon>
        <taxon>Peduoviridae</taxon>
        <taxon>Maltschvirus</taxon>
        <taxon>Maltschvirus maltsch</taxon>
    </lineage>
</organism>
<proteinExistence type="predicted"/>
<dbReference type="EMBL" id="LR796670">
    <property type="protein sequence ID" value="CAB4158958.1"/>
    <property type="molecule type" value="Genomic_DNA"/>
</dbReference>
<sequence length="155" mass="18173">MANIDNTCANLEIEDLYSESTDTLGDIMAVQKDTQNHVYGWNFDNMTLREIMSFWHANTHAMVDEIHEATDALGGIKDGSGNAIWKYWKKDFEKYSFMKFSDLSESDQLEAKFEIIDMLHFFMNYAISIGMTPQEVYNMYMSKNKENRDRQKRGY</sequence>
<protein>
    <submittedName>
        <fullName evidence="1">dCTP pyrophosphatase</fullName>
    </submittedName>
</protein>
<gene>
    <name evidence="1" type="ORF">UFOVP699_47</name>
</gene>
<dbReference type="SUPFAM" id="SSF101386">
    <property type="entry name" value="all-alpha NTP pyrophosphatases"/>
    <property type="match status" value="1"/>
</dbReference>
<reference evidence="1" key="1">
    <citation type="submission" date="2020-04" db="EMBL/GenBank/DDBJ databases">
        <authorList>
            <person name="Chiriac C."/>
            <person name="Salcher M."/>
            <person name="Ghai R."/>
            <person name="Kavagutti S V."/>
        </authorList>
    </citation>
    <scope>NUCLEOTIDE SEQUENCE</scope>
</reference>
<name>A0A6J5NPM9_9CAUD</name>
<accession>A0A6J5NPM9</accession>
<dbReference type="Gene3D" id="1.10.4010.10">
    <property type="entry name" value="Type II deoxyuridine triphosphatase"/>
    <property type="match status" value="2"/>
</dbReference>
<evidence type="ECO:0000313" key="1">
    <source>
        <dbReference type="EMBL" id="CAB4158958.1"/>
    </source>
</evidence>